<dbReference type="AlphaFoldDB" id="A0AA88J024"/>
<gene>
    <name evidence="3" type="ORF">TIFTF001_027292</name>
</gene>
<keyword evidence="4" id="KW-1185">Reference proteome</keyword>
<dbReference type="Pfam" id="PF00566">
    <property type="entry name" value="RabGAP-TBC"/>
    <property type="match status" value="1"/>
</dbReference>
<protein>
    <recommendedName>
        <fullName evidence="2">Rab-GAP TBC domain-containing protein</fullName>
    </recommendedName>
</protein>
<feature type="region of interest" description="Disordered" evidence="1">
    <location>
        <begin position="41"/>
        <end position="74"/>
    </location>
</feature>
<evidence type="ECO:0000259" key="2">
    <source>
        <dbReference type="PROSITE" id="PS50086"/>
    </source>
</evidence>
<dbReference type="GO" id="GO:0005096">
    <property type="term" value="F:GTPase activator activity"/>
    <property type="evidence" value="ECO:0007669"/>
    <property type="project" value="TreeGrafter"/>
</dbReference>
<dbReference type="Gene3D" id="1.10.472.80">
    <property type="entry name" value="Ypt/Rab-GAP domain of gyp1p, domain 3"/>
    <property type="match status" value="1"/>
</dbReference>
<feature type="compositionally biased region" description="Basic and acidic residues" evidence="1">
    <location>
        <begin position="59"/>
        <end position="74"/>
    </location>
</feature>
<organism evidence="3 4">
    <name type="scientific">Ficus carica</name>
    <name type="common">Common fig</name>
    <dbReference type="NCBI Taxonomy" id="3494"/>
    <lineage>
        <taxon>Eukaryota</taxon>
        <taxon>Viridiplantae</taxon>
        <taxon>Streptophyta</taxon>
        <taxon>Embryophyta</taxon>
        <taxon>Tracheophyta</taxon>
        <taxon>Spermatophyta</taxon>
        <taxon>Magnoliopsida</taxon>
        <taxon>eudicotyledons</taxon>
        <taxon>Gunneridae</taxon>
        <taxon>Pentapetalae</taxon>
        <taxon>rosids</taxon>
        <taxon>fabids</taxon>
        <taxon>Rosales</taxon>
        <taxon>Moraceae</taxon>
        <taxon>Ficeae</taxon>
        <taxon>Ficus</taxon>
    </lineage>
</organism>
<dbReference type="PROSITE" id="PS50086">
    <property type="entry name" value="TBC_RABGAP"/>
    <property type="match status" value="1"/>
</dbReference>
<dbReference type="Gene3D" id="1.10.8.270">
    <property type="entry name" value="putative rabgap domain of human tbc1 domain family member 14 like domains"/>
    <property type="match status" value="1"/>
</dbReference>
<dbReference type="PANTHER" id="PTHR22957:SF495">
    <property type="entry name" value="TBC1 DOMAIN FAMILY MEMBER 13-LIKE ISOFORM X1"/>
    <property type="match status" value="1"/>
</dbReference>
<feature type="domain" description="Rab-GAP TBC" evidence="2">
    <location>
        <begin position="118"/>
        <end position="405"/>
    </location>
</feature>
<dbReference type="PANTHER" id="PTHR22957">
    <property type="entry name" value="TBC1 DOMAIN FAMILY MEMBER GTPASE-ACTIVATING PROTEIN"/>
    <property type="match status" value="1"/>
</dbReference>
<dbReference type="SUPFAM" id="SSF47923">
    <property type="entry name" value="Ypt/Rab-GAP domain of gyp1p"/>
    <property type="match status" value="1"/>
</dbReference>
<comment type="caution">
    <text evidence="3">The sequence shown here is derived from an EMBL/GenBank/DDBJ whole genome shotgun (WGS) entry which is preliminary data.</text>
</comment>
<dbReference type="FunFam" id="1.10.8.270:FF:000024">
    <property type="entry name" value="TBC1 domain family member 13"/>
    <property type="match status" value="1"/>
</dbReference>
<feature type="region of interest" description="Disordered" evidence="1">
    <location>
        <begin position="520"/>
        <end position="542"/>
    </location>
</feature>
<dbReference type="InterPro" id="IPR035969">
    <property type="entry name" value="Rab-GAP_TBC_sf"/>
</dbReference>
<reference evidence="3" key="1">
    <citation type="submission" date="2023-07" db="EMBL/GenBank/DDBJ databases">
        <title>draft genome sequence of fig (Ficus carica).</title>
        <authorList>
            <person name="Takahashi T."/>
            <person name="Nishimura K."/>
        </authorList>
    </citation>
    <scope>NUCLEOTIDE SEQUENCE</scope>
</reference>
<dbReference type="Proteomes" id="UP001187192">
    <property type="component" value="Unassembled WGS sequence"/>
</dbReference>
<dbReference type="GO" id="GO:0006886">
    <property type="term" value="P:intracellular protein transport"/>
    <property type="evidence" value="ECO:0007669"/>
    <property type="project" value="TreeGrafter"/>
</dbReference>
<evidence type="ECO:0000313" key="3">
    <source>
        <dbReference type="EMBL" id="GMN58192.1"/>
    </source>
</evidence>
<evidence type="ECO:0000313" key="4">
    <source>
        <dbReference type="Proteomes" id="UP001187192"/>
    </source>
</evidence>
<evidence type="ECO:0000256" key="1">
    <source>
        <dbReference type="SAM" id="MobiDB-lite"/>
    </source>
</evidence>
<dbReference type="InterPro" id="IPR000195">
    <property type="entry name" value="Rab-GAP-TBC_dom"/>
</dbReference>
<dbReference type="SMART" id="SM00164">
    <property type="entry name" value="TBC"/>
    <property type="match status" value="1"/>
</dbReference>
<accession>A0AA88J024</accession>
<dbReference type="EMBL" id="BTGU01000076">
    <property type="protein sequence ID" value="GMN58192.1"/>
    <property type="molecule type" value="Genomic_DNA"/>
</dbReference>
<feature type="region of interest" description="Disordered" evidence="1">
    <location>
        <begin position="1"/>
        <end position="27"/>
    </location>
</feature>
<dbReference type="Gene3D" id="1.10.10.750">
    <property type="entry name" value="Ypt/Rab-GAP domain of gyp1p, domain 1"/>
    <property type="match status" value="1"/>
</dbReference>
<name>A0AA88J024_FICCA</name>
<proteinExistence type="predicted"/>
<feature type="compositionally biased region" description="Basic and acidic residues" evidence="1">
    <location>
        <begin position="525"/>
        <end position="536"/>
    </location>
</feature>
<sequence>MPRGKVRLPPRLGSLVAGSEDREEGLLGSDPALELGEELETFQPNGFGSDRESEDDVVEGSRESGFRVRQKPERNPVDSVSVMEAIAADEKRSDLEFELSRPEINLEKLQRVASTGLPYGGSLRAVTWKLLLGYLPPSRELWEKELAENRMKYAKLKEELLVSPVSCFSPNFTTKSTLVVSEVTRRIDRVSSPIDQPVEVDVDGPLQRHEISQEDHPLSVGKSSAWHQYFQHSEITEQIDRDLQRTHPDMKFFSGDSPSIKKKREAMRNILLLFAKLNPAIQYVQGMNEVLAPIFYVFSTDPNEQNAENAEADSFSCFVRLLSDSVDHFCQQLDNSTVGILATLSRLMELLRATDEELWRHLEFTTKVKPQYYAFRSLSPRTERNSELAYFFFPLTVSGTSFLAGYASKSLLRNAAMRKEQVAQDLSPNTSSYRMSPQLLDKMDKVGMSIGLNQNRKSQSIARINTVDDKVVFRLNTMDVNWVRLPNKVDGTAWKILGQAWLDKKLYWAELSTAQGGVGLARGPDTTRHDVKHEHSMGTSQA</sequence>